<keyword evidence="8" id="KW-0238">DNA-binding</keyword>
<dbReference type="GO" id="GO:0008170">
    <property type="term" value="F:N-methyltransferase activity"/>
    <property type="evidence" value="ECO:0007669"/>
    <property type="project" value="UniProtKB-ARBA"/>
</dbReference>
<feature type="domain" description="C2H2-type" evidence="13">
    <location>
        <begin position="369"/>
        <end position="396"/>
    </location>
</feature>
<sequence length="574" mass="65326">METCVLIPSEFSLMLRPRDSYLHLVNGLKSIKSRQNAAEKKTETEAGVCVYSNRLIRKGMCFLPFQGTIRLDRLEVYSLLNEDDIRNKFGCFDEIRELDSKKVRHCNWIRFVTITKLLNENVNLVGRVVRGEVIYECIQNIPSNKEIVVFYDLKNFGNTLFQSFYPALFATSPLFRSHHHQFICRQTLQDSPLDLSMSLLASPSESTSSSISSSSSFSSQNENRPPYTTLDDYSIDLSSKKSKSKPKNNLSIKSVPSSPESIPDLDHKKSLQQIDDDRSIDVEIEDDIEETVEEDEDDVDDDGIEDDNSSSNQTLLSQTTRERHHSTKSLLTSGKTNNSTSLDHLKDIETMKSLAQHLVVKKPRERTMLPCEYCGKAFDRPSLLRRHLRTHTGEKPHVCDVCGKGFSTSSSLNTHRRIHSGEKPHQCPICGKRFTASSNLYYHRMTHNKVKPHACQLCSKSFPTPGDLKSHMYVHNGSWPFKCSICNRGFSKQTNLRNHMLLHSGDRPHECEICQKRFALACNLRAHMKTHEEPQPEKCLRCGQEYSITNGLVTLGCCHECFLGTQKLSLLTQS</sequence>
<dbReference type="FunFam" id="3.30.160.60:FF:000557">
    <property type="entry name" value="zinc finger and SCAN domain-containing protein 29"/>
    <property type="match status" value="1"/>
</dbReference>
<evidence type="ECO:0000313" key="16">
    <source>
        <dbReference type="Proteomes" id="UP000070412"/>
    </source>
</evidence>
<dbReference type="Pfam" id="PF21549">
    <property type="entry name" value="PRDM2_PR"/>
    <property type="match status" value="1"/>
</dbReference>
<dbReference type="AlphaFoldDB" id="A0A834R6X0"/>
<feature type="domain" description="C2H2-type" evidence="13">
    <location>
        <begin position="481"/>
        <end position="508"/>
    </location>
</feature>
<evidence type="ECO:0000256" key="9">
    <source>
        <dbReference type="ARBA" id="ARBA00023163"/>
    </source>
</evidence>
<evidence type="ECO:0000313" key="14">
    <source>
        <dbReference type="EMBL" id="KAF7490968.1"/>
    </source>
</evidence>
<feature type="domain" description="C2H2-type" evidence="13">
    <location>
        <begin position="453"/>
        <end position="480"/>
    </location>
</feature>
<evidence type="ECO:0000256" key="8">
    <source>
        <dbReference type="ARBA" id="ARBA00023125"/>
    </source>
</evidence>
<reference evidence="16" key="1">
    <citation type="journal article" date="2020" name="PLoS Negl. Trop. Dis.">
        <title>High-quality nuclear genome for Sarcoptes scabiei-A critical resource for a neglected parasite.</title>
        <authorList>
            <person name="Korhonen P.K."/>
            <person name="Gasser R.B."/>
            <person name="Ma G."/>
            <person name="Wang T."/>
            <person name="Stroehlein A.J."/>
            <person name="Young N.D."/>
            <person name="Ang C.S."/>
            <person name="Fernando D.D."/>
            <person name="Lu H.C."/>
            <person name="Taylor S."/>
            <person name="Reynolds S.L."/>
            <person name="Mofiz E."/>
            <person name="Najaraj S.H."/>
            <person name="Gowda H."/>
            <person name="Madugundu A."/>
            <person name="Renuse S."/>
            <person name="Holt D."/>
            <person name="Pandey A."/>
            <person name="Papenfuss A.T."/>
            <person name="Fischer K."/>
        </authorList>
    </citation>
    <scope>NUCLEOTIDE SEQUENCE [LARGE SCALE GENOMIC DNA]</scope>
</reference>
<dbReference type="FunFam" id="3.30.160.60:FF:000450">
    <property type="entry name" value="PR domain zinc finger protein 14"/>
    <property type="match status" value="1"/>
</dbReference>
<feature type="compositionally biased region" description="Low complexity" evidence="12">
    <location>
        <begin position="208"/>
        <end position="219"/>
    </location>
</feature>
<dbReference type="InterPro" id="IPR001214">
    <property type="entry name" value="SET_dom"/>
</dbReference>
<dbReference type="InterPro" id="IPR046341">
    <property type="entry name" value="SET_dom_sf"/>
</dbReference>
<gene>
    <name evidence="14" type="primary">SSS_944g</name>
    <name evidence="14" type="ORF">SSS_944</name>
</gene>
<feature type="domain" description="C2H2-type" evidence="13">
    <location>
        <begin position="397"/>
        <end position="424"/>
    </location>
</feature>
<dbReference type="GO" id="GO:0005634">
    <property type="term" value="C:nucleus"/>
    <property type="evidence" value="ECO:0007669"/>
    <property type="project" value="UniProtKB-SubCell"/>
</dbReference>
<keyword evidence="16" id="KW-1185">Reference proteome</keyword>
<dbReference type="Gene3D" id="3.30.160.60">
    <property type="entry name" value="Classic Zinc Finger"/>
    <property type="match status" value="6"/>
</dbReference>
<dbReference type="GO" id="GO:0010468">
    <property type="term" value="P:regulation of gene expression"/>
    <property type="evidence" value="ECO:0007669"/>
    <property type="project" value="TreeGrafter"/>
</dbReference>
<dbReference type="PROSITE" id="PS50157">
    <property type="entry name" value="ZINC_FINGER_C2H2_2"/>
    <property type="match status" value="6"/>
</dbReference>
<feature type="compositionally biased region" description="Acidic residues" evidence="12">
    <location>
        <begin position="282"/>
        <end position="308"/>
    </location>
</feature>
<evidence type="ECO:0000256" key="4">
    <source>
        <dbReference type="ARBA" id="ARBA00022737"/>
    </source>
</evidence>
<dbReference type="InterPro" id="IPR013087">
    <property type="entry name" value="Znf_C2H2_type"/>
</dbReference>
<dbReference type="PANTHER" id="PTHR16515">
    <property type="entry name" value="PR DOMAIN ZINC FINGER PROTEIN"/>
    <property type="match status" value="1"/>
</dbReference>
<dbReference type="FunFam" id="3.30.160.60:FF:000193">
    <property type="entry name" value="Zinc finger protein 300"/>
    <property type="match status" value="1"/>
</dbReference>
<evidence type="ECO:0000256" key="5">
    <source>
        <dbReference type="ARBA" id="ARBA00022771"/>
    </source>
</evidence>
<keyword evidence="6" id="KW-0862">Zinc</keyword>
<feature type="compositionally biased region" description="Polar residues" evidence="12">
    <location>
        <begin position="328"/>
        <end position="338"/>
    </location>
</feature>
<comment type="similarity">
    <text evidence="2">Belongs to the krueppel C2H2-type zinc-finger protein family.</text>
</comment>
<feature type="domain" description="C2H2-type" evidence="13">
    <location>
        <begin position="425"/>
        <end position="452"/>
    </location>
</feature>
<dbReference type="PANTHER" id="PTHR16515:SF49">
    <property type="entry name" value="GASTRULA ZINC FINGER PROTEIN XLCGF49.1-LIKE-RELATED"/>
    <property type="match status" value="1"/>
</dbReference>
<keyword evidence="4" id="KW-0677">Repeat</keyword>
<evidence type="ECO:0000256" key="11">
    <source>
        <dbReference type="PROSITE-ProRule" id="PRU00042"/>
    </source>
</evidence>
<reference evidence="15" key="3">
    <citation type="submission" date="2022-06" db="UniProtKB">
        <authorList>
            <consortium name="EnsemblMetazoa"/>
        </authorList>
    </citation>
    <scope>IDENTIFICATION</scope>
</reference>
<evidence type="ECO:0000259" key="13">
    <source>
        <dbReference type="PROSITE" id="PS50157"/>
    </source>
</evidence>
<keyword evidence="10" id="KW-0539">Nucleus</keyword>
<comment type="subcellular location">
    <subcellularLocation>
        <location evidence="1">Nucleus</location>
    </subcellularLocation>
</comment>
<feature type="compositionally biased region" description="Basic and acidic residues" evidence="12">
    <location>
        <begin position="264"/>
        <end position="281"/>
    </location>
</feature>
<keyword evidence="3" id="KW-0479">Metal-binding</keyword>
<accession>A0A834R6X0</accession>
<evidence type="ECO:0000256" key="7">
    <source>
        <dbReference type="ARBA" id="ARBA00023015"/>
    </source>
</evidence>
<dbReference type="OrthoDB" id="3437960at2759"/>
<keyword evidence="5 11" id="KW-0863">Zinc-finger</keyword>
<dbReference type="EnsemblMetazoa" id="SSS_944s_mrna">
    <property type="protein sequence ID" value="KAF7490968.1"/>
    <property type="gene ID" value="SSS_944"/>
</dbReference>
<dbReference type="Proteomes" id="UP000070412">
    <property type="component" value="Unassembled WGS sequence"/>
</dbReference>
<evidence type="ECO:0000256" key="12">
    <source>
        <dbReference type="SAM" id="MobiDB-lite"/>
    </source>
</evidence>
<dbReference type="OMA" id="THEGEHQ"/>
<keyword evidence="7" id="KW-0805">Transcription regulation</keyword>
<evidence type="ECO:0000256" key="1">
    <source>
        <dbReference type="ARBA" id="ARBA00004123"/>
    </source>
</evidence>
<reference evidence="14" key="2">
    <citation type="submission" date="2020-01" db="EMBL/GenBank/DDBJ databases">
        <authorList>
            <person name="Korhonen P.K.K."/>
            <person name="Guangxu M.G."/>
            <person name="Wang T.W."/>
            <person name="Stroehlein A.J.S."/>
            <person name="Young N.D."/>
            <person name="Ang C.-S.A."/>
            <person name="Fernando D.W.F."/>
            <person name="Lu H.L."/>
            <person name="Taylor S.T."/>
            <person name="Ehtesham M.E.M."/>
            <person name="Najaraj S.H.N."/>
            <person name="Harsha G.H.G."/>
            <person name="Madugundu A.M."/>
            <person name="Renuse S.R."/>
            <person name="Holt D.H."/>
            <person name="Pandey A.P."/>
            <person name="Papenfuss A.P."/>
            <person name="Gasser R.B.G."/>
            <person name="Fischer K.F."/>
        </authorList>
    </citation>
    <scope>NUCLEOTIDE SEQUENCE</scope>
    <source>
        <strain evidence="14">SSS_KF_BRIS2020</strain>
    </source>
</reference>
<dbReference type="GO" id="GO:0008276">
    <property type="term" value="F:protein methyltransferase activity"/>
    <property type="evidence" value="ECO:0007669"/>
    <property type="project" value="UniProtKB-ARBA"/>
</dbReference>
<dbReference type="GO" id="GO:0008757">
    <property type="term" value="F:S-adenosylmethionine-dependent methyltransferase activity"/>
    <property type="evidence" value="ECO:0007669"/>
    <property type="project" value="UniProtKB-ARBA"/>
</dbReference>
<dbReference type="SUPFAM" id="SSF57667">
    <property type="entry name" value="beta-beta-alpha zinc fingers"/>
    <property type="match status" value="4"/>
</dbReference>
<evidence type="ECO:0000256" key="10">
    <source>
        <dbReference type="ARBA" id="ARBA00023242"/>
    </source>
</evidence>
<evidence type="ECO:0000256" key="6">
    <source>
        <dbReference type="ARBA" id="ARBA00022833"/>
    </source>
</evidence>
<dbReference type="GO" id="GO:0008270">
    <property type="term" value="F:zinc ion binding"/>
    <property type="evidence" value="ECO:0007669"/>
    <property type="project" value="UniProtKB-KW"/>
</dbReference>
<evidence type="ECO:0000256" key="3">
    <source>
        <dbReference type="ARBA" id="ARBA00022723"/>
    </source>
</evidence>
<dbReference type="Pfam" id="PF00096">
    <property type="entry name" value="zf-C2H2"/>
    <property type="match status" value="6"/>
</dbReference>
<name>A0A834R6X0_SARSC</name>
<keyword evidence="9" id="KW-0804">Transcription</keyword>
<dbReference type="SMART" id="SM00355">
    <property type="entry name" value="ZnF_C2H2"/>
    <property type="match status" value="6"/>
</dbReference>
<dbReference type="PROSITE" id="PS00028">
    <property type="entry name" value="ZINC_FINGER_C2H2_1"/>
    <property type="match status" value="6"/>
</dbReference>
<dbReference type="FunFam" id="3.30.160.60:FF:000100">
    <property type="entry name" value="Zinc finger 45-like"/>
    <property type="match status" value="1"/>
</dbReference>
<organism evidence="14">
    <name type="scientific">Sarcoptes scabiei</name>
    <name type="common">Itch mite</name>
    <name type="synonym">Acarus scabiei</name>
    <dbReference type="NCBI Taxonomy" id="52283"/>
    <lineage>
        <taxon>Eukaryota</taxon>
        <taxon>Metazoa</taxon>
        <taxon>Ecdysozoa</taxon>
        <taxon>Arthropoda</taxon>
        <taxon>Chelicerata</taxon>
        <taxon>Arachnida</taxon>
        <taxon>Acari</taxon>
        <taxon>Acariformes</taxon>
        <taxon>Sarcoptiformes</taxon>
        <taxon>Astigmata</taxon>
        <taxon>Psoroptidia</taxon>
        <taxon>Sarcoptoidea</taxon>
        <taxon>Sarcoptidae</taxon>
        <taxon>Sarcoptinae</taxon>
        <taxon>Sarcoptes</taxon>
    </lineage>
</organism>
<proteinExistence type="inferred from homology"/>
<dbReference type="EMBL" id="WVUK01000062">
    <property type="protein sequence ID" value="KAF7490968.1"/>
    <property type="molecule type" value="Genomic_DNA"/>
</dbReference>
<protein>
    <submittedName>
        <fullName evidence="14">Zinc finger protein</fullName>
    </submittedName>
</protein>
<dbReference type="CDD" id="cd10534">
    <property type="entry name" value="PR-SET_PRDM-like"/>
    <property type="match status" value="1"/>
</dbReference>
<dbReference type="GO" id="GO:1990837">
    <property type="term" value="F:sequence-specific double-stranded DNA binding"/>
    <property type="evidence" value="ECO:0007669"/>
    <property type="project" value="UniProtKB-ARBA"/>
</dbReference>
<dbReference type="FunFam" id="3.30.160.60:FF:000303">
    <property type="entry name" value="Zinc finger protein 41"/>
    <property type="match status" value="2"/>
</dbReference>
<dbReference type="Gene3D" id="2.170.270.10">
    <property type="entry name" value="SET domain"/>
    <property type="match status" value="1"/>
</dbReference>
<evidence type="ECO:0000256" key="2">
    <source>
        <dbReference type="ARBA" id="ARBA00006991"/>
    </source>
</evidence>
<feature type="domain" description="C2H2-type" evidence="13">
    <location>
        <begin position="509"/>
        <end position="536"/>
    </location>
</feature>
<feature type="region of interest" description="Disordered" evidence="12">
    <location>
        <begin position="208"/>
        <end position="338"/>
    </location>
</feature>
<dbReference type="InterPro" id="IPR050331">
    <property type="entry name" value="Zinc_finger"/>
</dbReference>
<feature type="compositionally biased region" description="Low complexity" evidence="12">
    <location>
        <begin position="309"/>
        <end position="319"/>
    </location>
</feature>
<evidence type="ECO:0000313" key="15">
    <source>
        <dbReference type="EnsemblMetazoa" id="KAF7490968.1"/>
    </source>
</evidence>
<dbReference type="InterPro" id="IPR036236">
    <property type="entry name" value="Znf_C2H2_sf"/>
</dbReference>